<evidence type="ECO:0000313" key="1">
    <source>
        <dbReference type="EMBL" id="RRT83292.1"/>
    </source>
</evidence>
<protein>
    <submittedName>
        <fullName evidence="1">Uncharacterized protein</fullName>
    </submittedName>
</protein>
<gene>
    <name evidence="1" type="ORF">B296_00015132</name>
</gene>
<evidence type="ECO:0000313" key="2">
    <source>
        <dbReference type="Proteomes" id="UP000287651"/>
    </source>
</evidence>
<accession>A0A427B498</accession>
<name>A0A427B498_ENSVE</name>
<comment type="caution">
    <text evidence="1">The sequence shown here is derived from an EMBL/GenBank/DDBJ whole genome shotgun (WGS) entry which is preliminary data.</text>
</comment>
<dbReference type="AlphaFoldDB" id="A0A427B498"/>
<dbReference type="EMBL" id="AMZH03000523">
    <property type="protein sequence ID" value="RRT83292.1"/>
    <property type="molecule type" value="Genomic_DNA"/>
</dbReference>
<sequence length="71" mass="7614">MTYSSGRGDNNDCGRGNCVEEGTTVAEVAAIEAITTEARLCRSVTIVAVGGEEEIRDAATVVEQGRRQRRQ</sequence>
<organism evidence="1 2">
    <name type="scientific">Ensete ventricosum</name>
    <name type="common">Abyssinian banana</name>
    <name type="synonym">Musa ensete</name>
    <dbReference type="NCBI Taxonomy" id="4639"/>
    <lineage>
        <taxon>Eukaryota</taxon>
        <taxon>Viridiplantae</taxon>
        <taxon>Streptophyta</taxon>
        <taxon>Embryophyta</taxon>
        <taxon>Tracheophyta</taxon>
        <taxon>Spermatophyta</taxon>
        <taxon>Magnoliopsida</taxon>
        <taxon>Liliopsida</taxon>
        <taxon>Zingiberales</taxon>
        <taxon>Musaceae</taxon>
        <taxon>Ensete</taxon>
    </lineage>
</organism>
<proteinExistence type="predicted"/>
<dbReference type="Proteomes" id="UP000287651">
    <property type="component" value="Unassembled WGS sequence"/>
</dbReference>
<reference evidence="1 2" key="1">
    <citation type="journal article" date="2014" name="Agronomy (Basel)">
        <title>A Draft Genome Sequence for Ensete ventricosum, the Drought-Tolerant Tree Against Hunger.</title>
        <authorList>
            <person name="Harrison J."/>
            <person name="Moore K.A."/>
            <person name="Paszkiewicz K."/>
            <person name="Jones T."/>
            <person name="Grant M."/>
            <person name="Ambacheew D."/>
            <person name="Muzemil S."/>
            <person name="Studholme D.J."/>
        </authorList>
    </citation>
    <scope>NUCLEOTIDE SEQUENCE [LARGE SCALE GENOMIC DNA]</scope>
</reference>